<organism evidence="6 7">
    <name type="scientific">Burkholderia gladioli</name>
    <name type="common">Pseudomonas marginata</name>
    <name type="synonym">Phytomonas marginata</name>
    <dbReference type="NCBI Taxonomy" id="28095"/>
    <lineage>
        <taxon>Bacteria</taxon>
        <taxon>Pseudomonadati</taxon>
        <taxon>Pseudomonadota</taxon>
        <taxon>Betaproteobacteria</taxon>
        <taxon>Burkholderiales</taxon>
        <taxon>Burkholderiaceae</taxon>
        <taxon>Burkholderia</taxon>
    </lineage>
</organism>
<dbReference type="EMBL" id="JPGG01000016">
    <property type="protein sequence ID" value="KGC15245.1"/>
    <property type="molecule type" value="Genomic_DNA"/>
</dbReference>
<sequence>MRRLPPLNALRSFEAAGRLKSLAKAADELCVTHSAITQQIRVLEDYLGQKLFERKGRSLQMTPRARQYLADVASCLGRLGEATTQMTGEAAARVIRVNTSASFAHGWLVPRLAAFQARHADIDVQIVVSAEMSLDQIEESNDVIVRRYEPNLRRYGYVSRRLMANQAVAVCSPRLPDLDRLREPADLRNARLLHYTGIVEAWRFWFLNAGVPTGETLGGRYFEQFFLLLQAAVCGLGIGLVPRAMVAGDIEQGRLVQLFPEVRLEGAPFHCLYRDAPNDRELTVFLDWLFESAA</sequence>
<evidence type="ECO:0000313" key="7">
    <source>
        <dbReference type="Proteomes" id="UP000029590"/>
    </source>
</evidence>
<dbReference type="GO" id="GO:0006351">
    <property type="term" value="P:DNA-templated transcription"/>
    <property type="evidence" value="ECO:0007669"/>
    <property type="project" value="TreeGrafter"/>
</dbReference>
<reference evidence="6 7" key="1">
    <citation type="submission" date="2014-04" db="EMBL/GenBank/DDBJ databases">
        <authorList>
            <person name="Bishop-Lilly K.A."/>
            <person name="Broomall S.M."/>
            <person name="Chain P.S."/>
            <person name="Chertkov O."/>
            <person name="Coyne S.R."/>
            <person name="Daligault H.E."/>
            <person name="Davenport K.W."/>
            <person name="Erkkila T."/>
            <person name="Frey K.G."/>
            <person name="Gibbons H.S."/>
            <person name="Gu W."/>
            <person name="Jaissle J."/>
            <person name="Johnson S.L."/>
            <person name="Koroleva G.I."/>
            <person name="Ladner J.T."/>
            <person name="Lo C.-C."/>
            <person name="Minogue T.D."/>
            <person name="Munk C."/>
            <person name="Palacios G.F."/>
            <person name="Redden C.L."/>
            <person name="Rosenzweig C.N."/>
            <person name="Scholz M.B."/>
            <person name="Teshima H."/>
            <person name="Xu Y."/>
        </authorList>
    </citation>
    <scope>NUCLEOTIDE SEQUENCE [LARGE SCALE GENOMIC DNA]</scope>
    <source>
        <strain evidence="7">gladioli</strain>
    </source>
</reference>
<dbReference type="Pfam" id="PF00126">
    <property type="entry name" value="HTH_1"/>
    <property type="match status" value="1"/>
</dbReference>
<feature type="domain" description="HTH lysR-type" evidence="5">
    <location>
        <begin position="5"/>
        <end position="62"/>
    </location>
</feature>
<dbReference type="PROSITE" id="PS50931">
    <property type="entry name" value="HTH_LYSR"/>
    <property type="match status" value="1"/>
</dbReference>
<dbReference type="InterPro" id="IPR036390">
    <property type="entry name" value="WH_DNA-bd_sf"/>
</dbReference>
<dbReference type="GO" id="GO:0043565">
    <property type="term" value="F:sequence-specific DNA binding"/>
    <property type="evidence" value="ECO:0007669"/>
    <property type="project" value="TreeGrafter"/>
</dbReference>
<evidence type="ECO:0000256" key="3">
    <source>
        <dbReference type="ARBA" id="ARBA00023125"/>
    </source>
</evidence>
<comment type="caution">
    <text evidence="6">The sequence shown here is derived from an EMBL/GenBank/DDBJ whole genome shotgun (WGS) entry which is preliminary data.</text>
</comment>
<accession>A0AAW3F5Z0</accession>
<dbReference type="PANTHER" id="PTHR30537:SF74">
    <property type="entry name" value="HTH-TYPE TRANSCRIPTIONAL REGULATOR TRPI"/>
    <property type="match status" value="1"/>
</dbReference>
<dbReference type="PANTHER" id="PTHR30537">
    <property type="entry name" value="HTH-TYPE TRANSCRIPTIONAL REGULATOR"/>
    <property type="match status" value="1"/>
</dbReference>
<keyword evidence="4" id="KW-0804">Transcription</keyword>
<dbReference type="Gene3D" id="3.40.190.10">
    <property type="entry name" value="Periplasmic binding protein-like II"/>
    <property type="match status" value="2"/>
</dbReference>
<name>A0AAW3F5Z0_BURGA</name>
<dbReference type="GO" id="GO:0003700">
    <property type="term" value="F:DNA-binding transcription factor activity"/>
    <property type="evidence" value="ECO:0007669"/>
    <property type="project" value="InterPro"/>
</dbReference>
<evidence type="ECO:0000256" key="1">
    <source>
        <dbReference type="ARBA" id="ARBA00009437"/>
    </source>
</evidence>
<dbReference type="AlphaFoldDB" id="A0AAW3F5Z0"/>
<evidence type="ECO:0000256" key="4">
    <source>
        <dbReference type="ARBA" id="ARBA00023163"/>
    </source>
</evidence>
<dbReference type="InterPro" id="IPR036388">
    <property type="entry name" value="WH-like_DNA-bd_sf"/>
</dbReference>
<dbReference type="Gene3D" id="1.10.10.10">
    <property type="entry name" value="Winged helix-like DNA-binding domain superfamily/Winged helix DNA-binding domain"/>
    <property type="match status" value="1"/>
</dbReference>
<dbReference type="CDD" id="cd08432">
    <property type="entry name" value="PBP2_GcdR_TrpI_HvrB_AmpR_like"/>
    <property type="match status" value="1"/>
</dbReference>
<dbReference type="Pfam" id="PF03466">
    <property type="entry name" value="LysR_substrate"/>
    <property type="match status" value="1"/>
</dbReference>
<dbReference type="InterPro" id="IPR000847">
    <property type="entry name" value="LysR_HTH_N"/>
</dbReference>
<keyword evidence="2" id="KW-0805">Transcription regulation</keyword>
<dbReference type="RefSeq" id="WP_036057292.1">
    <property type="nucleotide sequence ID" value="NZ_CADEVY010000002.1"/>
</dbReference>
<dbReference type="InterPro" id="IPR058163">
    <property type="entry name" value="LysR-type_TF_proteobact-type"/>
</dbReference>
<dbReference type="SUPFAM" id="SSF53850">
    <property type="entry name" value="Periplasmic binding protein-like II"/>
    <property type="match status" value="1"/>
</dbReference>
<comment type="similarity">
    <text evidence="1">Belongs to the LysR transcriptional regulatory family.</text>
</comment>
<protein>
    <submittedName>
        <fullName evidence="6">Bacterial regulatory helix-turn-helix, lysR family protein</fullName>
    </submittedName>
</protein>
<evidence type="ECO:0000259" key="5">
    <source>
        <dbReference type="PROSITE" id="PS50931"/>
    </source>
</evidence>
<proteinExistence type="inferred from homology"/>
<evidence type="ECO:0000256" key="2">
    <source>
        <dbReference type="ARBA" id="ARBA00023015"/>
    </source>
</evidence>
<dbReference type="PRINTS" id="PR00039">
    <property type="entry name" value="HTHLYSR"/>
</dbReference>
<gene>
    <name evidence="6" type="ORF">DM48_2596</name>
</gene>
<dbReference type="KEGG" id="bgo:BM43_5170"/>
<keyword evidence="3" id="KW-0238">DNA-binding</keyword>
<dbReference type="FunFam" id="1.10.10.10:FF:000038">
    <property type="entry name" value="Glycine cleavage system transcriptional activator"/>
    <property type="match status" value="1"/>
</dbReference>
<evidence type="ECO:0000313" key="6">
    <source>
        <dbReference type="EMBL" id="KGC15245.1"/>
    </source>
</evidence>
<dbReference type="Proteomes" id="UP000029590">
    <property type="component" value="Unassembled WGS sequence"/>
</dbReference>
<dbReference type="InterPro" id="IPR005119">
    <property type="entry name" value="LysR_subst-bd"/>
</dbReference>
<dbReference type="SUPFAM" id="SSF46785">
    <property type="entry name" value="Winged helix' DNA-binding domain"/>
    <property type="match status" value="1"/>
</dbReference>